<evidence type="ECO:0000256" key="5">
    <source>
        <dbReference type="SAM" id="MobiDB-lite"/>
    </source>
</evidence>
<evidence type="ECO:0000313" key="9">
    <source>
        <dbReference type="Proteomes" id="UP000826234"/>
    </source>
</evidence>
<dbReference type="PANTHER" id="PTHR22950">
    <property type="entry name" value="AMINO ACID TRANSPORTER"/>
    <property type="match status" value="1"/>
</dbReference>
<keyword evidence="9" id="KW-1185">Reference proteome</keyword>
<feature type="transmembrane region" description="Helical" evidence="6">
    <location>
        <begin position="326"/>
        <end position="348"/>
    </location>
</feature>
<evidence type="ECO:0000313" key="8">
    <source>
        <dbReference type="EMBL" id="KAH0629854.1"/>
    </source>
</evidence>
<accession>A0ABQ7TJZ8</accession>
<dbReference type="EMBL" id="JAIPUX010000439">
    <property type="protein sequence ID" value="KAH0629854.1"/>
    <property type="molecule type" value="Genomic_DNA"/>
</dbReference>
<evidence type="ECO:0000256" key="3">
    <source>
        <dbReference type="ARBA" id="ARBA00022989"/>
    </source>
</evidence>
<sequence>MSHLEMLQGTNAEADPALGGSIELTGTVVSNAVSPIATMSTKRLRSEEYNDYSSTEVTPDGSPPEGLSGFSGSSSYQRFGETNGTTWLQTLIHLLKGNIGTGMLGLPLAIRNAGIVTSETICGLWRCCDAWAGSNTQCMAEKSFYLGKVISAANGTTNNCNANETALLAPTMSSQLYILCLLPFVILLVFIQNLKILSIFSMLANLLMFSSLIMIYQYIVRAIPDPSHLPLVAPWKTFPLFFGTAIFAFEGIGVEFSLDSSLAPFSVSACIANSQGKATAQEEHRLYQSVKLLYSIGIFFTYALQFYVPAEIIIPPALSQVPERWTLWLNLLLRACLVCVTCLLAILIPRLDIVISLVGSVSSSALALIIPPLLEICTYSSEGMHPLRIAKDILISVMGFTGFVVGTYESLSELIVPTVSNVTSALP</sequence>
<feature type="domain" description="Amino acid transporter transmembrane" evidence="7">
    <location>
        <begin position="285"/>
        <end position="410"/>
    </location>
</feature>
<dbReference type="Pfam" id="PF01490">
    <property type="entry name" value="Aa_trans"/>
    <property type="match status" value="2"/>
</dbReference>
<evidence type="ECO:0000259" key="7">
    <source>
        <dbReference type="Pfam" id="PF01490"/>
    </source>
</evidence>
<comment type="caution">
    <text evidence="8">The sequence shown here is derived from an EMBL/GenBank/DDBJ whole genome shotgun (WGS) entry which is preliminary data.</text>
</comment>
<keyword evidence="2 6" id="KW-0812">Transmembrane</keyword>
<feature type="transmembrane region" description="Helical" evidence="6">
    <location>
        <begin position="176"/>
        <end position="193"/>
    </location>
</feature>
<proteinExistence type="predicted"/>
<dbReference type="PANTHER" id="PTHR22950:SF188">
    <property type="entry name" value="PROTON-COUPLED AMINO ACID TRANSPORTER 1"/>
    <property type="match status" value="1"/>
</dbReference>
<reference evidence="8 9" key="1">
    <citation type="journal article" date="2022" name="Gigascience">
        <title>A chromosome-level genome assembly and annotation of the desert horned lizard, Phrynosoma platyrhinos, provides insight into chromosomal rearrangements among reptiles.</title>
        <authorList>
            <person name="Koochekian N."/>
            <person name="Ascanio A."/>
            <person name="Farleigh K."/>
            <person name="Card D.C."/>
            <person name="Schield D.R."/>
            <person name="Castoe T.A."/>
            <person name="Jezkova T."/>
        </authorList>
    </citation>
    <scope>NUCLEOTIDE SEQUENCE [LARGE SCALE GENOMIC DNA]</scope>
    <source>
        <strain evidence="8">NK-2021</strain>
    </source>
</reference>
<evidence type="ECO:0000256" key="2">
    <source>
        <dbReference type="ARBA" id="ARBA00022692"/>
    </source>
</evidence>
<feature type="transmembrane region" description="Helical" evidence="6">
    <location>
        <begin position="240"/>
        <end position="258"/>
    </location>
</feature>
<keyword evidence="4 6" id="KW-0472">Membrane</keyword>
<feature type="region of interest" description="Disordered" evidence="5">
    <location>
        <begin position="48"/>
        <end position="74"/>
    </location>
</feature>
<evidence type="ECO:0000256" key="6">
    <source>
        <dbReference type="SAM" id="Phobius"/>
    </source>
</evidence>
<name>A0ABQ7TJZ8_PHRPL</name>
<organism evidence="8 9">
    <name type="scientific">Phrynosoma platyrhinos</name>
    <name type="common">Desert horned lizard</name>
    <dbReference type="NCBI Taxonomy" id="52577"/>
    <lineage>
        <taxon>Eukaryota</taxon>
        <taxon>Metazoa</taxon>
        <taxon>Chordata</taxon>
        <taxon>Craniata</taxon>
        <taxon>Vertebrata</taxon>
        <taxon>Euteleostomi</taxon>
        <taxon>Lepidosauria</taxon>
        <taxon>Squamata</taxon>
        <taxon>Bifurcata</taxon>
        <taxon>Unidentata</taxon>
        <taxon>Episquamata</taxon>
        <taxon>Toxicofera</taxon>
        <taxon>Iguania</taxon>
        <taxon>Phrynosomatidae</taxon>
        <taxon>Phrynosomatinae</taxon>
        <taxon>Phrynosoma</taxon>
    </lineage>
</organism>
<feature type="transmembrane region" description="Helical" evidence="6">
    <location>
        <begin position="292"/>
        <end position="314"/>
    </location>
</feature>
<gene>
    <name evidence="8" type="ORF">JD844_012282</name>
</gene>
<protein>
    <recommendedName>
        <fullName evidence="7">Amino acid transporter transmembrane domain-containing protein</fullName>
    </recommendedName>
</protein>
<evidence type="ECO:0000256" key="4">
    <source>
        <dbReference type="ARBA" id="ARBA00023136"/>
    </source>
</evidence>
<feature type="transmembrane region" description="Helical" evidence="6">
    <location>
        <begin position="354"/>
        <end position="377"/>
    </location>
</feature>
<dbReference type="InterPro" id="IPR013057">
    <property type="entry name" value="AA_transpt_TM"/>
</dbReference>
<feature type="domain" description="Amino acid transporter transmembrane" evidence="7">
    <location>
        <begin position="165"/>
        <end position="262"/>
    </location>
</feature>
<keyword evidence="3 6" id="KW-1133">Transmembrane helix</keyword>
<feature type="transmembrane region" description="Helical" evidence="6">
    <location>
        <begin position="199"/>
        <end position="219"/>
    </location>
</feature>
<evidence type="ECO:0000256" key="1">
    <source>
        <dbReference type="ARBA" id="ARBA00004141"/>
    </source>
</evidence>
<dbReference type="Proteomes" id="UP000826234">
    <property type="component" value="Unassembled WGS sequence"/>
</dbReference>
<comment type="subcellular location">
    <subcellularLocation>
        <location evidence="1">Membrane</location>
        <topology evidence="1">Multi-pass membrane protein</topology>
    </subcellularLocation>
</comment>